<evidence type="ECO:0000256" key="3">
    <source>
        <dbReference type="ARBA" id="ARBA00022723"/>
    </source>
</evidence>
<dbReference type="PANTHER" id="PTHR47955:SF8">
    <property type="entry name" value="CYTOCHROME P450 71D11-LIKE"/>
    <property type="match status" value="1"/>
</dbReference>
<dbReference type="EMBL" id="CP136890">
    <property type="protein sequence ID" value="WOK92489.1"/>
    <property type="molecule type" value="Genomic_DNA"/>
</dbReference>
<organism evidence="6 7">
    <name type="scientific">Canna indica</name>
    <name type="common">Indian-shot</name>
    <dbReference type="NCBI Taxonomy" id="4628"/>
    <lineage>
        <taxon>Eukaryota</taxon>
        <taxon>Viridiplantae</taxon>
        <taxon>Streptophyta</taxon>
        <taxon>Embryophyta</taxon>
        <taxon>Tracheophyta</taxon>
        <taxon>Spermatophyta</taxon>
        <taxon>Magnoliopsida</taxon>
        <taxon>Liliopsida</taxon>
        <taxon>Zingiberales</taxon>
        <taxon>Cannaceae</taxon>
        <taxon>Canna</taxon>
    </lineage>
</organism>
<dbReference type="GO" id="GO:0005506">
    <property type="term" value="F:iron ion binding"/>
    <property type="evidence" value="ECO:0007669"/>
    <property type="project" value="InterPro"/>
</dbReference>
<dbReference type="GO" id="GO:0004497">
    <property type="term" value="F:monooxygenase activity"/>
    <property type="evidence" value="ECO:0007669"/>
    <property type="project" value="InterPro"/>
</dbReference>
<reference evidence="6 7" key="1">
    <citation type="submission" date="2023-10" db="EMBL/GenBank/DDBJ databases">
        <title>Chromosome-scale genome assembly provides insights into flower coloration mechanisms of Canna indica.</title>
        <authorList>
            <person name="Li C."/>
        </authorList>
    </citation>
    <scope>NUCLEOTIDE SEQUENCE [LARGE SCALE GENOMIC DNA]</scope>
    <source>
        <tissue evidence="6">Flower</tissue>
    </source>
</reference>
<keyword evidence="7" id="KW-1185">Reference proteome</keyword>
<dbReference type="InterPro" id="IPR002401">
    <property type="entry name" value="Cyt_P450_E_grp-I"/>
</dbReference>
<dbReference type="PANTHER" id="PTHR47955">
    <property type="entry name" value="CYTOCHROME P450 FAMILY 71 PROTEIN"/>
    <property type="match status" value="1"/>
</dbReference>
<proteinExistence type="inferred from homology"/>
<evidence type="ECO:0000256" key="1">
    <source>
        <dbReference type="ARBA" id="ARBA00010617"/>
    </source>
</evidence>
<protein>
    <submittedName>
        <fullName evidence="6">Premnaspirodiene oxygenase-like</fullName>
    </submittedName>
</protein>
<dbReference type="SUPFAM" id="SSF48264">
    <property type="entry name" value="Cytochrome P450"/>
    <property type="match status" value="1"/>
</dbReference>
<keyword evidence="2" id="KW-0349">Heme</keyword>
<name>A0AAQ3JP27_9LILI</name>
<evidence type="ECO:0000256" key="2">
    <source>
        <dbReference type="ARBA" id="ARBA00022617"/>
    </source>
</evidence>
<dbReference type="InterPro" id="IPR036396">
    <property type="entry name" value="Cyt_P450_sf"/>
</dbReference>
<gene>
    <name evidence="6" type="ORF">Cni_G01180</name>
</gene>
<keyword evidence="5" id="KW-0408">Iron</keyword>
<sequence length="329" mass="36266">MAAEFGSTRYACNVNHLHRNSLSLFLLFKLLSPSQVKRGSAMLPPGSLMLPPGPPKLPIIGSLHHLRGLLPHRVLRDLAQTYGPLMHLQLGEISTVVVSSKDVAREMLTTHDKKFSSRPDILASRIVIYDGADMLFAPYGEYWRQLRKICVMEVLSPKRVQSFRRVREEEALDLVLRVRTAAGSSSPVNLSELILSMMNNVVARAAIGSKCNDASTYLEALKEGLELASGFSLPDLFPSFSFLGSATGIKSKLESCHKRIDTILHGIMEEQLERRASAMVQQGNGDEKSIVMEDNILGVLLNLQAKNAIGITLTNTNIKAIIFISSENM</sequence>
<accession>A0AAQ3JP27</accession>
<dbReference type="GO" id="GO:0020037">
    <property type="term" value="F:heme binding"/>
    <property type="evidence" value="ECO:0007669"/>
    <property type="project" value="InterPro"/>
</dbReference>
<dbReference type="PRINTS" id="PR00463">
    <property type="entry name" value="EP450I"/>
</dbReference>
<comment type="similarity">
    <text evidence="1">Belongs to the cytochrome P450 family.</text>
</comment>
<evidence type="ECO:0000313" key="7">
    <source>
        <dbReference type="Proteomes" id="UP001327560"/>
    </source>
</evidence>
<evidence type="ECO:0000256" key="5">
    <source>
        <dbReference type="ARBA" id="ARBA00023004"/>
    </source>
</evidence>
<evidence type="ECO:0000256" key="4">
    <source>
        <dbReference type="ARBA" id="ARBA00023002"/>
    </source>
</evidence>
<keyword evidence="3" id="KW-0479">Metal-binding</keyword>
<dbReference type="Proteomes" id="UP001327560">
    <property type="component" value="Chromosome 1"/>
</dbReference>
<dbReference type="Gene3D" id="1.10.630.10">
    <property type="entry name" value="Cytochrome P450"/>
    <property type="match status" value="1"/>
</dbReference>
<dbReference type="InterPro" id="IPR001128">
    <property type="entry name" value="Cyt_P450"/>
</dbReference>
<dbReference type="AlphaFoldDB" id="A0AAQ3JP27"/>
<keyword evidence="4" id="KW-0560">Oxidoreductase</keyword>
<dbReference type="Pfam" id="PF00067">
    <property type="entry name" value="p450"/>
    <property type="match status" value="1"/>
</dbReference>
<dbReference type="GO" id="GO:0016705">
    <property type="term" value="F:oxidoreductase activity, acting on paired donors, with incorporation or reduction of molecular oxygen"/>
    <property type="evidence" value="ECO:0007669"/>
    <property type="project" value="InterPro"/>
</dbReference>
<evidence type="ECO:0000313" key="6">
    <source>
        <dbReference type="EMBL" id="WOK92489.1"/>
    </source>
</evidence>